<dbReference type="PANTHER" id="PTHR21461">
    <property type="entry name" value="GLYCOSYLTRANSFERASE FAMILY 92 PROTEIN"/>
    <property type="match status" value="1"/>
</dbReference>
<dbReference type="GO" id="GO:0016020">
    <property type="term" value="C:membrane"/>
    <property type="evidence" value="ECO:0007669"/>
    <property type="project" value="UniProtKB-SubCell"/>
</dbReference>
<keyword evidence="6" id="KW-1133">Transmembrane helix</keyword>
<dbReference type="EnsemblMetazoa" id="XM_019997982.1">
    <property type="protein sequence ID" value="XP_019853541.1"/>
    <property type="gene ID" value="LOC109582919"/>
</dbReference>
<reference evidence="9" key="2">
    <citation type="submission" date="2024-06" db="UniProtKB">
        <authorList>
            <consortium name="EnsemblMetazoa"/>
        </authorList>
    </citation>
    <scope>IDENTIFICATION</scope>
</reference>
<keyword evidence="4 8" id="KW-0808">Transferase</keyword>
<keyword evidence="5" id="KW-0812">Transmembrane</keyword>
<dbReference type="RefSeq" id="XP_019853541.1">
    <property type="nucleotide sequence ID" value="XM_019997982.1"/>
</dbReference>
<evidence type="ECO:0000313" key="9">
    <source>
        <dbReference type="EnsemblMetazoa" id="XP_019853541.1"/>
    </source>
</evidence>
<sequence length="455" mass="54215">MKKKEALFVLLSFALLSMMALSYLLYAKGKRVIIFRGMLQERLVNELDQDQHLFHPSSSLQDLWVTVNKNIVVRRLGFHDTRNSSYPSVVFNCMYDDRSELPHLRKLYSLLTFRNRSTACYLLEYWVAIGDLGARERYQEIYFNYILRTKEKITEAPVHGQISIHSNCSFLSRTIPIKDNTTNKNYTYAVCLHKSIYNLTEPEMLVHWVELNLALGVEFMTIYLQNGYIPESYYTLMIPYIKRGIVEVLDWGLRPPVIPGYTKFWGQTAVINECLYRNMYRVKYLGLYDIDEFIIPQKLKTVPELIETFEKENPNALKAVAYIARNAFFYKRKESLPEVKRLPRRTMLMCYRMSFLPRYYTFTVRNQVTHLQHQYHKVIVKPTAAIGVWTHWVKKYMDGYTKEFYFSTEDALIHHYRVPDKYPLTDFNEKVFIMSRYFNETFKGISENLCRYYYL</sequence>
<reference evidence="10" key="1">
    <citation type="journal article" date="2010" name="Nature">
        <title>The Amphimedon queenslandica genome and the evolution of animal complexity.</title>
        <authorList>
            <person name="Srivastava M."/>
            <person name="Simakov O."/>
            <person name="Chapman J."/>
            <person name="Fahey B."/>
            <person name="Gauthier M.E."/>
            <person name="Mitros T."/>
            <person name="Richards G.S."/>
            <person name="Conaco C."/>
            <person name="Dacre M."/>
            <person name="Hellsten U."/>
            <person name="Larroux C."/>
            <person name="Putnam N.H."/>
            <person name="Stanke M."/>
            <person name="Adamska M."/>
            <person name="Darling A."/>
            <person name="Degnan S.M."/>
            <person name="Oakley T.H."/>
            <person name="Plachetzki D.C."/>
            <person name="Zhai Y."/>
            <person name="Adamski M."/>
            <person name="Calcino A."/>
            <person name="Cummins S.F."/>
            <person name="Goodstein D.M."/>
            <person name="Harris C."/>
            <person name="Jackson D.J."/>
            <person name="Leys S.P."/>
            <person name="Shu S."/>
            <person name="Woodcroft B.J."/>
            <person name="Vervoort M."/>
            <person name="Kosik K.S."/>
            <person name="Manning G."/>
            <person name="Degnan B.M."/>
            <person name="Rokhsar D.S."/>
        </authorList>
    </citation>
    <scope>NUCLEOTIDE SEQUENCE [LARGE SCALE GENOMIC DNA]</scope>
</reference>
<evidence type="ECO:0000256" key="5">
    <source>
        <dbReference type="ARBA" id="ARBA00022692"/>
    </source>
</evidence>
<keyword evidence="7" id="KW-0472">Membrane</keyword>
<comment type="subcellular location">
    <subcellularLocation>
        <location evidence="1">Membrane</location>
        <topology evidence="1">Single-pass membrane protein</topology>
    </subcellularLocation>
</comment>
<evidence type="ECO:0000256" key="2">
    <source>
        <dbReference type="ARBA" id="ARBA00007647"/>
    </source>
</evidence>
<keyword evidence="3 8" id="KW-0328">Glycosyltransferase</keyword>
<dbReference type="GO" id="GO:0005737">
    <property type="term" value="C:cytoplasm"/>
    <property type="evidence" value="ECO:0007669"/>
    <property type="project" value="TreeGrafter"/>
</dbReference>
<evidence type="ECO:0000256" key="4">
    <source>
        <dbReference type="ARBA" id="ARBA00022679"/>
    </source>
</evidence>
<evidence type="ECO:0000256" key="3">
    <source>
        <dbReference type="ARBA" id="ARBA00022676"/>
    </source>
</evidence>
<proteinExistence type="inferred from homology"/>
<protein>
    <recommendedName>
        <fullName evidence="8">Glycosyltransferase family 92 protein</fullName>
        <ecNumber evidence="8">2.4.1.-</ecNumber>
    </recommendedName>
</protein>
<dbReference type="AlphaFoldDB" id="A0AAN0J9Y6"/>
<dbReference type="GeneID" id="109582919"/>
<evidence type="ECO:0000313" key="10">
    <source>
        <dbReference type="Proteomes" id="UP000007879"/>
    </source>
</evidence>
<dbReference type="InterPro" id="IPR008166">
    <property type="entry name" value="Glyco_transf_92"/>
</dbReference>
<evidence type="ECO:0000256" key="1">
    <source>
        <dbReference type="ARBA" id="ARBA00004167"/>
    </source>
</evidence>
<dbReference type="Proteomes" id="UP000007879">
    <property type="component" value="Unassembled WGS sequence"/>
</dbReference>
<keyword evidence="10" id="KW-1185">Reference proteome</keyword>
<evidence type="ECO:0000256" key="6">
    <source>
        <dbReference type="ARBA" id="ARBA00022989"/>
    </source>
</evidence>
<organism evidence="9 10">
    <name type="scientific">Amphimedon queenslandica</name>
    <name type="common">Sponge</name>
    <dbReference type="NCBI Taxonomy" id="400682"/>
    <lineage>
        <taxon>Eukaryota</taxon>
        <taxon>Metazoa</taxon>
        <taxon>Porifera</taxon>
        <taxon>Demospongiae</taxon>
        <taxon>Heteroscleromorpha</taxon>
        <taxon>Haplosclerida</taxon>
        <taxon>Niphatidae</taxon>
        <taxon>Amphimedon</taxon>
    </lineage>
</organism>
<dbReference type="PANTHER" id="PTHR21461:SF69">
    <property type="entry name" value="GLYCOSYLTRANSFERASE FAMILY 92 PROTEIN"/>
    <property type="match status" value="1"/>
</dbReference>
<comment type="similarity">
    <text evidence="2 8">Belongs to the glycosyltransferase 92 family.</text>
</comment>
<evidence type="ECO:0000256" key="7">
    <source>
        <dbReference type="ARBA" id="ARBA00023136"/>
    </source>
</evidence>
<evidence type="ECO:0000256" key="8">
    <source>
        <dbReference type="RuleBase" id="RU366017"/>
    </source>
</evidence>
<dbReference type="EC" id="2.4.1.-" evidence="8"/>
<dbReference type="KEGG" id="aqu:109582919"/>
<dbReference type="Pfam" id="PF01697">
    <property type="entry name" value="Glyco_transf_92"/>
    <property type="match status" value="1"/>
</dbReference>
<name>A0AAN0J9Y6_AMPQE</name>
<dbReference type="GO" id="GO:0016757">
    <property type="term" value="F:glycosyltransferase activity"/>
    <property type="evidence" value="ECO:0007669"/>
    <property type="project" value="UniProtKB-UniRule"/>
</dbReference>
<accession>A0AAN0J9Y6</accession>